<reference evidence="2 3" key="1">
    <citation type="submission" date="2018-03" db="EMBL/GenBank/DDBJ databases">
        <title>Whole genome sequencing of Histamine producing bacteria.</title>
        <authorList>
            <person name="Butler K."/>
        </authorList>
    </citation>
    <scope>NUCLEOTIDE SEQUENCE [LARGE SCALE GENOMIC DNA]</scope>
    <source>
        <strain evidence="2 3">DSM 16190</strain>
    </source>
</reference>
<evidence type="ECO:0000313" key="3">
    <source>
        <dbReference type="Proteomes" id="UP000240904"/>
    </source>
</evidence>
<dbReference type="AlphaFoldDB" id="A0A2T3MZX2"/>
<proteinExistence type="predicted"/>
<dbReference type="EMBL" id="PYMC01000005">
    <property type="protein sequence ID" value="PSW05466.1"/>
    <property type="molecule type" value="Genomic_DNA"/>
</dbReference>
<sequence>MRLFLPTVDMSIKRQYSSTLKWRVPVTTRLCVKVVTHHNDIIREWQVIPESDVYRLVMRSQLPAAVEFQDWVCEVVLPSIRQNGGYIANQENDDPELILAKALQVAQRVIDSNQAKLAAANKSSSKPHQKLILPIVSPVQIKAH</sequence>
<evidence type="ECO:0000259" key="1">
    <source>
        <dbReference type="PROSITE" id="PS51750"/>
    </source>
</evidence>
<evidence type="ECO:0000313" key="2">
    <source>
        <dbReference type="EMBL" id="PSW05466.1"/>
    </source>
</evidence>
<organism evidence="2 3">
    <name type="scientific">Photobacterium lipolyticum</name>
    <dbReference type="NCBI Taxonomy" id="266810"/>
    <lineage>
        <taxon>Bacteria</taxon>
        <taxon>Pseudomonadati</taxon>
        <taxon>Pseudomonadota</taxon>
        <taxon>Gammaproteobacteria</taxon>
        <taxon>Vibrionales</taxon>
        <taxon>Vibrionaceae</taxon>
        <taxon>Photobacterium</taxon>
    </lineage>
</organism>
<dbReference type="InterPro" id="IPR003497">
    <property type="entry name" value="BRO_N_domain"/>
</dbReference>
<dbReference type="Proteomes" id="UP000240904">
    <property type="component" value="Unassembled WGS sequence"/>
</dbReference>
<protein>
    <recommendedName>
        <fullName evidence="1">Bro-N domain-containing protein</fullName>
    </recommendedName>
</protein>
<keyword evidence="3" id="KW-1185">Reference proteome</keyword>
<dbReference type="OrthoDB" id="5574448at2"/>
<comment type="caution">
    <text evidence="2">The sequence shown here is derived from an EMBL/GenBank/DDBJ whole genome shotgun (WGS) entry which is preliminary data.</text>
</comment>
<dbReference type="PROSITE" id="PS51750">
    <property type="entry name" value="BRO_N"/>
    <property type="match status" value="1"/>
</dbReference>
<dbReference type="Pfam" id="PF02498">
    <property type="entry name" value="Bro-N"/>
    <property type="match status" value="1"/>
</dbReference>
<accession>A0A2T3MZX2</accession>
<gene>
    <name evidence="2" type="ORF">C9I89_09470</name>
</gene>
<name>A0A2T3MZX2_9GAMM</name>
<dbReference type="SMART" id="SM01040">
    <property type="entry name" value="Bro-N"/>
    <property type="match status" value="1"/>
</dbReference>
<feature type="domain" description="Bro-N" evidence="1">
    <location>
        <begin position="1"/>
        <end position="84"/>
    </location>
</feature>